<feature type="domain" description="Glycosyltransferase subfamily 4-like N-terminal" evidence="5">
    <location>
        <begin position="152"/>
        <end position="210"/>
    </location>
</feature>
<evidence type="ECO:0000259" key="4">
    <source>
        <dbReference type="Pfam" id="PF00534"/>
    </source>
</evidence>
<feature type="domain" description="Glycosyl transferase family 1" evidence="4">
    <location>
        <begin position="216"/>
        <end position="371"/>
    </location>
</feature>
<dbReference type="PANTHER" id="PTHR12526:SF640">
    <property type="entry name" value="COLANIC ACID BIOSYNTHESIS GLYCOSYLTRANSFERASE WCAL-RELATED"/>
    <property type="match status" value="1"/>
</dbReference>
<evidence type="ECO:0000256" key="3">
    <source>
        <dbReference type="ARBA" id="ARBA00022679"/>
    </source>
</evidence>
<gene>
    <name evidence="6" type="ORF">HDF12_002528</name>
</gene>
<dbReference type="Proteomes" id="UP000534186">
    <property type="component" value="Unassembled WGS sequence"/>
</dbReference>
<name>A0A7Y9NMK2_9BACT</name>
<protein>
    <submittedName>
        <fullName evidence="6">Glycosyltransferase involved in cell wall biosynthesis</fullName>
    </submittedName>
</protein>
<comment type="caution">
    <text evidence="6">The sequence shown here is derived from an EMBL/GenBank/DDBJ whole genome shotgun (WGS) entry which is preliminary data.</text>
</comment>
<comment type="similarity">
    <text evidence="1">Belongs to the glycosyltransferase group 1 family. Glycosyltransferase 4 subfamily.</text>
</comment>
<evidence type="ECO:0000313" key="6">
    <source>
        <dbReference type="EMBL" id="NYF52129.1"/>
    </source>
</evidence>
<dbReference type="GO" id="GO:0016757">
    <property type="term" value="F:glycosyltransferase activity"/>
    <property type="evidence" value="ECO:0007669"/>
    <property type="project" value="UniProtKB-KW"/>
</dbReference>
<dbReference type="EMBL" id="JACCCV010000002">
    <property type="protein sequence ID" value="NYF52129.1"/>
    <property type="molecule type" value="Genomic_DNA"/>
</dbReference>
<dbReference type="PANTHER" id="PTHR12526">
    <property type="entry name" value="GLYCOSYLTRANSFERASE"/>
    <property type="match status" value="1"/>
</dbReference>
<evidence type="ECO:0000259" key="5">
    <source>
        <dbReference type="Pfam" id="PF13439"/>
    </source>
</evidence>
<reference evidence="6 7" key="1">
    <citation type="submission" date="2020-07" db="EMBL/GenBank/DDBJ databases">
        <title>Genomic Encyclopedia of Type Strains, Phase IV (KMG-V): Genome sequencing to study the core and pangenomes of soil and plant-associated prokaryotes.</title>
        <authorList>
            <person name="Whitman W."/>
        </authorList>
    </citation>
    <scope>NUCLEOTIDE SEQUENCE [LARGE SCALE GENOMIC DNA]</scope>
    <source>
        <strain evidence="6 7">M8UP30</strain>
    </source>
</reference>
<evidence type="ECO:0000256" key="2">
    <source>
        <dbReference type="ARBA" id="ARBA00022676"/>
    </source>
</evidence>
<dbReference type="CDD" id="cd03801">
    <property type="entry name" value="GT4_PimA-like"/>
    <property type="match status" value="1"/>
</dbReference>
<dbReference type="Pfam" id="PF13439">
    <property type="entry name" value="Glyco_transf_4"/>
    <property type="match status" value="1"/>
</dbReference>
<accession>A0A7Y9NMK2</accession>
<keyword evidence="2" id="KW-0328">Glycosyltransferase</keyword>
<sequence>MNRGQSPTGAMQIVQTVFGVFHHFELARQLHRRGHLQRIYSTWPWTRLKREGLPHEIVETFPWVHTPEILMQRFGIHHPWLMDQISYANALSFDEWTLRKVRAAATPDAVIAISGSSLKTGHEIQSRGGGLICDRGSSHQRYQETIVSEEYQRWNVDRPVTDIRDIVREEKIYALADAITVPSSFAARSFVEMGIPTDKVHVIPYGVRLEKFTRTGESPTDRFEVLFAGSVTLRKGVPYLLEAFAQLRHPAKRLRLAGSIHPDMKSVLDRLPQQQVEFLGPLPQEQLAHLMSTSHVMVLPSIEEGLALVQGQALACGCPVLCSTNTGGEDLFTNGVEGFVVPVRDAAALTERMQQLADDPALQSQMSEAALRRVQLLGGWDDYGDRWESLLKHLVARETANEPTHHTPPPTK</sequence>
<proteinExistence type="inferred from homology"/>
<dbReference type="Gene3D" id="3.40.50.2000">
    <property type="entry name" value="Glycogen Phosphorylase B"/>
    <property type="match status" value="2"/>
</dbReference>
<dbReference type="InterPro" id="IPR001296">
    <property type="entry name" value="Glyco_trans_1"/>
</dbReference>
<dbReference type="Pfam" id="PF00534">
    <property type="entry name" value="Glycos_transf_1"/>
    <property type="match status" value="1"/>
</dbReference>
<dbReference type="InterPro" id="IPR028098">
    <property type="entry name" value="Glyco_trans_4-like_N"/>
</dbReference>
<dbReference type="AlphaFoldDB" id="A0A7Y9NMK2"/>
<keyword evidence="3 6" id="KW-0808">Transferase</keyword>
<evidence type="ECO:0000313" key="7">
    <source>
        <dbReference type="Proteomes" id="UP000534186"/>
    </source>
</evidence>
<evidence type="ECO:0000256" key="1">
    <source>
        <dbReference type="ARBA" id="ARBA00009481"/>
    </source>
</evidence>
<dbReference type="SUPFAM" id="SSF53756">
    <property type="entry name" value="UDP-Glycosyltransferase/glycogen phosphorylase"/>
    <property type="match status" value="1"/>
</dbReference>
<organism evidence="6 7">
    <name type="scientific">Tunturiibacter lichenicola</name>
    <dbReference type="NCBI Taxonomy" id="2051959"/>
    <lineage>
        <taxon>Bacteria</taxon>
        <taxon>Pseudomonadati</taxon>
        <taxon>Acidobacteriota</taxon>
        <taxon>Terriglobia</taxon>
        <taxon>Terriglobales</taxon>
        <taxon>Acidobacteriaceae</taxon>
        <taxon>Tunturiibacter</taxon>
    </lineage>
</organism>